<accession>A0AAJ0B307</accession>
<evidence type="ECO:0000313" key="9">
    <source>
        <dbReference type="EMBL" id="KAK1750706.1"/>
    </source>
</evidence>
<keyword evidence="7" id="KW-0325">Glycoprotein</keyword>
<proteinExistence type="inferred from homology"/>
<name>A0AAJ0B307_9PEZI</name>
<dbReference type="Proteomes" id="UP001239445">
    <property type="component" value="Unassembled WGS sequence"/>
</dbReference>
<evidence type="ECO:0008006" key="11">
    <source>
        <dbReference type="Google" id="ProtNLM"/>
    </source>
</evidence>
<dbReference type="InterPro" id="IPR021765">
    <property type="entry name" value="UstYa-like"/>
</dbReference>
<keyword evidence="3" id="KW-0812">Transmembrane</keyword>
<dbReference type="PANTHER" id="PTHR33365:SF4">
    <property type="entry name" value="CYCLOCHLOROTINE BIOSYNTHESIS PROTEIN O"/>
    <property type="match status" value="1"/>
</dbReference>
<gene>
    <name evidence="9" type="ORF">QBC47DRAFT_393317</name>
</gene>
<evidence type="ECO:0000256" key="1">
    <source>
        <dbReference type="ARBA" id="ARBA00004167"/>
    </source>
</evidence>
<dbReference type="GO" id="GO:0016020">
    <property type="term" value="C:membrane"/>
    <property type="evidence" value="ECO:0007669"/>
    <property type="project" value="UniProtKB-SubCell"/>
</dbReference>
<evidence type="ECO:0000256" key="5">
    <source>
        <dbReference type="ARBA" id="ARBA00023026"/>
    </source>
</evidence>
<evidence type="ECO:0000256" key="3">
    <source>
        <dbReference type="ARBA" id="ARBA00022692"/>
    </source>
</evidence>
<dbReference type="AlphaFoldDB" id="A0AAJ0B307"/>
<comment type="pathway">
    <text evidence="2">Mycotoxin biosynthesis.</text>
</comment>
<keyword evidence="5" id="KW-0843">Virulence</keyword>
<keyword evidence="6" id="KW-0472">Membrane</keyword>
<evidence type="ECO:0000256" key="8">
    <source>
        <dbReference type="ARBA" id="ARBA00035112"/>
    </source>
</evidence>
<evidence type="ECO:0000313" key="10">
    <source>
        <dbReference type="Proteomes" id="UP001239445"/>
    </source>
</evidence>
<comment type="subcellular location">
    <subcellularLocation>
        <location evidence="1">Membrane</location>
        <topology evidence="1">Single-pass membrane protein</topology>
    </subcellularLocation>
</comment>
<evidence type="ECO:0000256" key="4">
    <source>
        <dbReference type="ARBA" id="ARBA00022989"/>
    </source>
</evidence>
<comment type="caution">
    <text evidence="9">The sequence shown here is derived from an EMBL/GenBank/DDBJ whole genome shotgun (WGS) entry which is preliminary data.</text>
</comment>
<organism evidence="9 10">
    <name type="scientific">Echria macrotheca</name>
    <dbReference type="NCBI Taxonomy" id="438768"/>
    <lineage>
        <taxon>Eukaryota</taxon>
        <taxon>Fungi</taxon>
        <taxon>Dikarya</taxon>
        <taxon>Ascomycota</taxon>
        <taxon>Pezizomycotina</taxon>
        <taxon>Sordariomycetes</taxon>
        <taxon>Sordariomycetidae</taxon>
        <taxon>Sordariales</taxon>
        <taxon>Schizotheciaceae</taxon>
        <taxon>Echria</taxon>
    </lineage>
</organism>
<evidence type="ECO:0000256" key="6">
    <source>
        <dbReference type="ARBA" id="ARBA00023136"/>
    </source>
</evidence>
<dbReference type="Pfam" id="PF11807">
    <property type="entry name" value="UstYa"/>
    <property type="match status" value="1"/>
</dbReference>
<sequence length="278" mass="31797">MPRSKYHPIPRDEEQHQQQHLTTIREKKAEWLHPDLDSLPRESGLQKHWIWIAHAVLLSASVTFFALSLCMKSTVNAADPSIMSQISTYSPLFPAVKYELRKFHLGPIPKDSPYIGYGPAVDRAWDYIANDIGDIMITEAEREKLGLSPQSLKIQNPRTGEWGYRAGVEVFHQLHCLNLLRQAVYSDYYGNKSLGGDVGDADGPEDLFGHVDHCIEAIRQNLMCHGDVSVFTFKTFPELADEGIEGEWPDFEINHMCRDFESLRRWNNDHVAAWDHNV</sequence>
<dbReference type="GO" id="GO:0043386">
    <property type="term" value="P:mycotoxin biosynthetic process"/>
    <property type="evidence" value="ECO:0007669"/>
    <property type="project" value="InterPro"/>
</dbReference>
<dbReference type="PANTHER" id="PTHR33365">
    <property type="entry name" value="YALI0B05434P"/>
    <property type="match status" value="1"/>
</dbReference>
<evidence type="ECO:0000256" key="2">
    <source>
        <dbReference type="ARBA" id="ARBA00004685"/>
    </source>
</evidence>
<comment type="similarity">
    <text evidence="8">Belongs to the ustYa family.</text>
</comment>
<reference evidence="9" key="1">
    <citation type="submission" date="2023-06" db="EMBL/GenBank/DDBJ databases">
        <title>Genome-scale phylogeny and comparative genomics of the fungal order Sordariales.</title>
        <authorList>
            <consortium name="Lawrence Berkeley National Laboratory"/>
            <person name="Hensen N."/>
            <person name="Bonometti L."/>
            <person name="Westerberg I."/>
            <person name="Brannstrom I.O."/>
            <person name="Guillou S."/>
            <person name="Cros-Aarteil S."/>
            <person name="Calhoun S."/>
            <person name="Haridas S."/>
            <person name="Kuo A."/>
            <person name="Mondo S."/>
            <person name="Pangilinan J."/>
            <person name="Riley R."/>
            <person name="Labutti K."/>
            <person name="Andreopoulos B."/>
            <person name="Lipzen A."/>
            <person name="Chen C."/>
            <person name="Yanf M."/>
            <person name="Daum C."/>
            <person name="Ng V."/>
            <person name="Clum A."/>
            <person name="Steindorff A."/>
            <person name="Ohm R."/>
            <person name="Martin F."/>
            <person name="Silar P."/>
            <person name="Natvig D."/>
            <person name="Lalanne C."/>
            <person name="Gautier V."/>
            <person name="Ament-Velasquez S.L."/>
            <person name="Kruys A."/>
            <person name="Hutchinson M.I."/>
            <person name="Powell A.J."/>
            <person name="Barry K."/>
            <person name="Miller A.N."/>
            <person name="Grigoriev I.V."/>
            <person name="Debuchy R."/>
            <person name="Gladieux P."/>
            <person name="Thoren M.H."/>
            <person name="Johannesson H."/>
        </authorList>
    </citation>
    <scope>NUCLEOTIDE SEQUENCE</scope>
    <source>
        <strain evidence="9">PSN4</strain>
    </source>
</reference>
<protein>
    <recommendedName>
        <fullName evidence="11">Cyclochlorotine biosynthesis protein O</fullName>
    </recommendedName>
</protein>
<dbReference type="EMBL" id="MU839845">
    <property type="protein sequence ID" value="KAK1750706.1"/>
    <property type="molecule type" value="Genomic_DNA"/>
</dbReference>
<evidence type="ECO:0000256" key="7">
    <source>
        <dbReference type="ARBA" id="ARBA00023180"/>
    </source>
</evidence>
<keyword evidence="4" id="KW-1133">Transmembrane helix</keyword>
<keyword evidence="10" id="KW-1185">Reference proteome</keyword>